<dbReference type="GO" id="GO:0047545">
    <property type="term" value="F:(S)-2-hydroxyglutarate dehydrogenase activity"/>
    <property type="evidence" value="ECO:0007669"/>
    <property type="project" value="TreeGrafter"/>
</dbReference>
<organism evidence="7 8">
    <name type="scientific">Neptunicella marina</name>
    <dbReference type="NCBI Taxonomy" id="2125989"/>
    <lineage>
        <taxon>Bacteria</taxon>
        <taxon>Pseudomonadati</taxon>
        <taxon>Pseudomonadota</taxon>
        <taxon>Gammaproteobacteria</taxon>
        <taxon>Alteromonadales</taxon>
        <taxon>Alteromonadaceae</taxon>
        <taxon>Neptunicella</taxon>
    </lineage>
</organism>
<evidence type="ECO:0000313" key="7">
    <source>
        <dbReference type="EMBL" id="MBC3764268.1"/>
    </source>
</evidence>
<gene>
    <name evidence="7" type="primary">lhgO</name>
    <name evidence="7" type="ORF">H8B19_00120</name>
</gene>
<comment type="caution">
    <text evidence="7">The sequence shown here is derived from an EMBL/GenBank/DDBJ whole genome shotgun (WGS) entry which is preliminary data.</text>
</comment>
<dbReference type="Gene3D" id="3.30.9.10">
    <property type="entry name" value="D-Amino Acid Oxidase, subunit A, domain 2"/>
    <property type="match status" value="1"/>
</dbReference>
<accession>A0A8J6IRF3</accession>
<dbReference type="InterPro" id="IPR036188">
    <property type="entry name" value="FAD/NAD-bd_sf"/>
</dbReference>
<dbReference type="PANTHER" id="PTHR43104">
    <property type="entry name" value="L-2-HYDROXYGLUTARATE DEHYDROGENASE, MITOCHONDRIAL"/>
    <property type="match status" value="1"/>
</dbReference>
<dbReference type="RefSeq" id="WP_186504750.1">
    <property type="nucleotide sequence ID" value="NZ_JACNEP010000001.1"/>
</dbReference>
<sequence>MTQQFDVIIVGGGIVGAATAWQLSKQSKKLNILLLEKEASPACHQTGRNSGVIHAGVYYPPNSLKARFCKDGLIQTYQFCRDFNVPYEQCGKLVVATNEVEQSRLEQLMQRCDANELVPERLSRKQLKLRVPGLAGEEAIWIKQTGITDYRRITQTMLELAQEKRTTVIFQQEVHSITESSQGVVVDTLAQRFHTKKLLVCGGLESDRLIKSAGFTAGFKIIPFKGEYFRLPDHYSQKVPHLIYPVPDPDLPFLGIHLTRMIDGGITVGPNAVLAMKREGYNRYQLSISDLADMVSYKGFWKLLANYAGAGVTELKNSFWRKGYLAQVQKYWPRVTLEDLKSYPCGIRAQAVDRNGQLIHDFKFVQTDNMLFVGNAPSPAATSAIPIAQHIIKQFNQQ</sequence>
<evidence type="ECO:0000256" key="1">
    <source>
        <dbReference type="ARBA" id="ARBA00001974"/>
    </source>
</evidence>
<evidence type="ECO:0000256" key="2">
    <source>
        <dbReference type="ARBA" id="ARBA00022630"/>
    </source>
</evidence>
<keyword evidence="8" id="KW-1185">Reference proteome</keyword>
<dbReference type="InterPro" id="IPR006076">
    <property type="entry name" value="FAD-dep_OxRdtase"/>
</dbReference>
<dbReference type="SUPFAM" id="SSF51905">
    <property type="entry name" value="FAD/NAD(P)-binding domain"/>
    <property type="match status" value="1"/>
</dbReference>
<reference evidence="7" key="2">
    <citation type="submission" date="2020-08" db="EMBL/GenBank/DDBJ databases">
        <authorList>
            <person name="Lai Q."/>
        </authorList>
    </citation>
    <scope>NUCLEOTIDE SEQUENCE</scope>
    <source>
        <strain evidence="7">S27-2</strain>
    </source>
</reference>
<dbReference type="PANTHER" id="PTHR43104:SF2">
    <property type="entry name" value="L-2-HYDROXYGLUTARATE DEHYDROGENASE, MITOCHONDRIAL"/>
    <property type="match status" value="1"/>
</dbReference>
<dbReference type="Proteomes" id="UP000601768">
    <property type="component" value="Unassembled WGS sequence"/>
</dbReference>
<dbReference type="GO" id="GO:0005737">
    <property type="term" value="C:cytoplasm"/>
    <property type="evidence" value="ECO:0007669"/>
    <property type="project" value="TreeGrafter"/>
</dbReference>
<evidence type="ECO:0000256" key="5">
    <source>
        <dbReference type="ARBA" id="ARBA00037941"/>
    </source>
</evidence>
<dbReference type="AlphaFoldDB" id="A0A8J6IRF3"/>
<evidence type="ECO:0000313" key="8">
    <source>
        <dbReference type="Proteomes" id="UP000601768"/>
    </source>
</evidence>
<proteinExistence type="inferred from homology"/>
<evidence type="ECO:0000259" key="6">
    <source>
        <dbReference type="Pfam" id="PF01266"/>
    </source>
</evidence>
<name>A0A8J6IRF3_9ALTE</name>
<feature type="domain" description="FAD dependent oxidoreductase" evidence="6">
    <location>
        <begin position="6"/>
        <end position="392"/>
    </location>
</feature>
<keyword evidence="4 7" id="KW-0560">Oxidoreductase</keyword>
<comment type="cofactor">
    <cofactor evidence="1">
        <name>FAD</name>
        <dbReference type="ChEBI" id="CHEBI:57692"/>
    </cofactor>
</comment>
<dbReference type="NCBIfam" id="NF008726">
    <property type="entry name" value="PRK11728.1"/>
    <property type="match status" value="1"/>
</dbReference>
<dbReference type="EC" id="1.1.3.-" evidence="7"/>
<comment type="similarity">
    <text evidence="5">Belongs to the L2HGDH family.</text>
</comment>
<reference evidence="7" key="1">
    <citation type="journal article" date="2018" name="Int. J. Syst. Evol. Microbiol.">
        <title>Neptunicella marina gen. nov., sp. nov., isolated from surface seawater.</title>
        <authorList>
            <person name="Liu X."/>
            <person name="Lai Q."/>
            <person name="Du Y."/>
            <person name="Zhang X."/>
            <person name="Liu Z."/>
            <person name="Sun F."/>
            <person name="Shao Z."/>
        </authorList>
    </citation>
    <scope>NUCLEOTIDE SEQUENCE</scope>
    <source>
        <strain evidence="7">S27-2</strain>
    </source>
</reference>
<keyword evidence="2" id="KW-0285">Flavoprotein</keyword>
<keyword evidence="3" id="KW-0274">FAD</keyword>
<dbReference type="Gene3D" id="3.50.50.60">
    <property type="entry name" value="FAD/NAD(P)-binding domain"/>
    <property type="match status" value="1"/>
</dbReference>
<protein>
    <submittedName>
        <fullName evidence="7">L-2-hydroxyglutarate oxidase</fullName>
        <ecNumber evidence="7">1.1.3.-</ecNumber>
    </submittedName>
</protein>
<evidence type="ECO:0000256" key="3">
    <source>
        <dbReference type="ARBA" id="ARBA00022827"/>
    </source>
</evidence>
<dbReference type="EMBL" id="JACNEP010000001">
    <property type="protein sequence ID" value="MBC3764268.1"/>
    <property type="molecule type" value="Genomic_DNA"/>
</dbReference>
<evidence type="ECO:0000256" key="4">
    <source>
        <dbReference type="ARBA" id="ARBA00023002"/>
    </source>
</evidence>
<dbReference type="Pfam" id="PF01266">
    <property type="entry name" value="DAO"/>
    <property type="match status" value="1"/>
</dbReference>